<feature type="chain" id="PRO_5042321112" description="S-adenosylmethionine decarboxylase beta chain" evidence="18">
    <location>
        <begin position="1"/>
        <end position="68"/>
    </location>
</feature>
<dbReference type="GO" id="GO:0005829">
    <property type="term" value="C:cytosol"/>
    <property type="evidence" value="ECO:0007669"/>
    <property type="project" value="TreeGrafter"/>
</dbReference>
<feature type="binding site" evidence="15">
    <location>
        <position position="246"/>
    </location>
    <ligand>
        <name>substrate</name>
    </ligand>
</feature>
<feature type="chain" id="PRO_5042321113" description="S-adenosylmethionine decarboxylase alpha chain" evidence="18">
    <location>
        <begin position="69"/>
        <end position="382"/>
    </location>
</feature>
<evidence type="ECO:0000256" key="11">
    <source>
        <dbReference type="ARBA" id="ARBA00023317"/>
    </source>
</evidence>
<dbReference type="GO" id="GO:0004014">
    <property type="term" value="F:adenosylmethionine decarboxylase activity"/>
    <property type="evidence" value="ECO:0007669"/>
    <property type="project" value="UniProtKB-EC"/>
</dbReference>
<dbReference type="PROSITE" id="PS01336">
    <property type="entry name" value="ADOMETDC"/>
    <property type="match status" value="1"/>
</dbReference>
<dbReference type="NCBIfam" id="TIGR00535">
    <property type="entry name" value="SAM_DCase"/>
    <property type="match status" value="1"/>
</dbReference>
<evidence type="ECO:0000256" key="15">
    <source>
        <dbReference type="PIRSR" id="PIRSR001355-2"/>
    </source>
</evidence>
<accession>A0A6J8BV83</accession>
<feature type="binding site" evidence="15">
    <location>
        <position position="68"/>
    </location>
    <ligand>
        <name>substrate</name>
    </ligand>
</feature>
<feature type="active site" description="Proton donor; for catalytic activity" evidence="14">
    <location>
        <position position="83"/>
    </location>
</feature>
<evidence type="ECO:0000256" key="2">
    <source>
        <dbReference type="ARBA" id="ARBA00008466"/>
    </source>
</evidence>
<dbReference type="InterPro" id="IPR001985">
    <property type="entry name" value="S-AdoMet_decarboxylase_euk"/>
</dbReference>
<feature type="binding site" evidence="15">
    <location>
        <position position="222"/>
    </location>
    <ligand>
        <name>substrate</name>
    </ligand>
</feature>
<dbReference type="InterPro" id="IPR016067">
    <property type="entry name" value="S-AdoMet_deCO2ase_core"/>
</dbReference>
<evidence type="ECO:0000256" key="16">
    <source>
        <dbReference type="PIRSR" id="PIRSR001355-3"/>
    </source>
</evidence>
<comment type="catalytic activity">
    <reaction evidence="12 13">
        <text>S-adenosyl-L-methionine + H(+) = S-adenosyl 3-(methylsulfanyl)propylamine + CO2</text>
        <dbReference type="Rhea" id="RHEA:15981"/>
        <dbReference type="ChEBI" id="CHEBI:15378"/>
        <dbReference type="ChEBI" id="CHEBI:16526"/>
        <dbReference type="ChEBI" id="CHEBI:57443"/>
        <dbReference type="ChEBI" id="CHEBI:59789"/>
        <dbReference type="EC" id="4.1.1.50"/>
    </reaction>
</comment>
<keyword evidence="6 13" id="KW-0745">Spermidine biosynthesis</keyword>
<proteinExistence type="inferred from homology"/>
<protein>
    <recommendedName>
        <fullName evidence="13">S-adenosylmethionine decarboxylase proenzyme</fullName>
        <ecNumber evidence="13">4.1.1.50</ecNumber>
    </recommendedName>
</protein>
<evidence type="ECO:0000256" key="12">
    <source>
        <dbReference type="ARBA" id="ARBA00048112"/>
    </source>
</evidence>
<dbReference type="EC" id="4.1.1.50" evidence="13"/>
<keyword evidence="7 13" id="KW-0620">Polyamine biosynthesis</keyword>
<evidence type="ECO:0000256" key="14">
    <source>
        <dbReference type="PIRSR" id="PIRSR001355-1"/>
    </source>
</evidence>
<evidence type="ECO:0000313" key="20">
    <source>
        <dbReference type="Proteomes" id="UP000507470"/>
    </source>
</evidence>
<keyword evidence="10 13" id="KW-0704">Schiff base</keyword>
<evidence type="ECO:0000256" key="7">
    <source>
        <dbReference type="ARBA" id="ARBA00023115"/>
    </source>
</evidence>
<dbReference type="GO" id="GO:0006597">
    <property type="term" value="P:spermine biosynthetic process"/>
    <property type="evidence" value="ECO:0007669"/>
    <property type="project" value="InterPro"/>
</dbReference>
<name>A0A6J8BV83_MYTCO</name>
<evidence type="ECO:0000313" key="19">
    <source>
        <dbReference type="EMBL" id="CAC5386774.1"/>
    </source>
</evidence>
<dbReference type="SUPFAM" id="SSF56276">
    <property type="entry name" value="S-adenosylmethionine decarboxylase"/>
    <property type="match status" value="1"/>
</dbReference>
<keyword evidence="5 17" id="KW-0068">Autocatalytic cleavage</keyword>
<dbReference type="AlphaFoldDB" id="A0A6J8BV83"/>
<dbReference type="Gene3D" id="3.60.90.10">
    <property type="entry name" value="S-adenosylmethionine decarboxylase"/>
    <property type="match status" value="1"/>
</dbReference>
<feature type="active site" description="Proton acceptor; for processing activity" evidence="14">
    <location>
        <position position="242"/>
    </location>
</feature>
<feature type="modified residue" description="Pyruvic acid (Ser); by autocatalysis" evidence="16">
    <location>
        <position position="69"/>
    </location>
</feature>
<dbReference type="EMBL" id="CACVKT020003887">
    <property type="protein sequence ID" value="CAC5386774.1"/>
    <property type="molecule type" value="Genomic_DNA"/>
</dbReference>
<evidence type="ECO:0000256" key="3">
    <source>
        <dbReference type="ARBA" id="ARBA00022691"/>
    </source>
</evidence>
<evidence type="ECO:0000256" key="13">
    <source>
        <dbReference type="PIRNR" id="PIRNR001355"/>
    </source>
</evidence>
<keyword evidence="4 13" id="KW-0210">Decarboxylase</keyword>
<evidence type="ECO:0000256" key="4">
    <source>
        <dbReference type="ARBA" id="ARBA00022793"/>
    </source>
</evidence>
<keyword evidence="3 13" id="KW-0949">S-adenosyl-L-methionine</keyword>
<evidence type="ECO:0000256" key="5">
    <source>
        <dbReference type="ARBA" id="ARBA00022813"/>
    </source>
</evidence>
<gene>
    <name evidence="19" type="ORF">MCOR_22175</name>
</gene>
<evidence type="ECO:0000256" key="6">
    <source>
        <dbReference type="ARBA" id="ARBA00023066"/>
    </source>
</evidence>
<feature type="binding site" evidence="15">
    <location>
        <position position="11"/>
    </location>
    <ligand>
        <name>substrate</name>
    </ligand>
</feature>
<keyword evidence="8 13" id="KW-0865">Zymogen</keyword>
<dbReference type="OrthoDB" id="1068353at2759"/>
<dbReference type="GO" id="GO:0008295">
    <property type="term" value="P:spermidine biosynthetic process"/>
    <property type="evidence" value="ECO:0007669"/>
    <property type="project" value="UniProtKB-KW"/>
</dbReference>
<dbReference type="UniPathway" id="UPA00331">
    <property type="reaction ID" value="UER00451"/>
</dbReference>
<comment type="pathway">
    <text evidence="1 13">Amine and polyamine biosynthesis; S-adenosylmethioninamine biosynthesis; S-adenosylmethioninamine from S-adenosyl-L-methionine: step 1/1.</text>
</comment>
<sequence>MAGVQSDPHFFEGTEKLLEVWFESTNGDDSFDLRHIERLDWEHLLRIVRCEIISKSSSDDMDAYVLSESSMFITQKRFILKTCGRTTLLLAMEPLIRLVQEKCGDHKVADVFYSRKKFAKPEQQHKIHRTFEDEVHHLDQLFKNGAAYTLGKINKDCWHLYMLEDVPGVKDPDQTIELLMWDMCPEKMKIFTKEISENGSEATKKSGIIDIIPGLQIDDFLFDPCGYSMNGILPGGYYITIHITPEPHCSYVSFESNVPQESYYDLVHKVLGCFNPGKFLMTVFSNKISIAKESHKHFEDLYRLKGYKRKDHQFCAFQNYNLTYTMQSMDEQIMTVDGWADGRCLSVNGWAVDVQSMEGRCQTGNRWTGKTQLLDGQMTGRE</sequence>
<comment type="similarity">
    <text evidence="2 13">Belongs to the eukaryotic AdoMetDC family.</text>
</comment>
<feature type="site" description="Cleavage (non-hydrolytic); by autolysis" evidence="17">
    <location>
        <begin position="68"/>
        <end position="69"/>
    </location>
</feature>
<feature type="active site" description="Proton acceptor; for processing activity" evidence="14">
    <location>
        <position position="228"/>
    </location>
</feature>
<evidence type="ECO:0000256" key="10">
    <source>
        <dbReference type="ARBA" id="ARBA00023270"/>
    </source>
</evidence>
<dbReference type="InterPro" id="IPR018166">
    <property type="entry name" value="S-AdoMet_deCO2ase_CS"/>
</dbReference>
<dbReference type="Pfam" id="PF01536">
    <property type="entry name" value="SAM_decarbox"/>
    <property type="match status" value="1"/>
</dbReference>
<dbReference type="PIRSF" id="PIRSF001355">
    <property type="entry name" value="S-AdenosylMet_decarboxylase"/>
    <property type="match status" value="1"/>
</dbReference>
<feature type="active site" description="Schiff-base intermediate with substrate; via pyruvic acid" evidence="14">
    <location>
        <position position="69"/>
    </location>
</feature>
<evidence type="ECO:0000256" key="1">
    <source>
        <dbReference type="ARBA" id="ARBA00004911"/>
    </source>
</evidence>
<dbReference type="PANTHER" id="PTHR11570:SF0">
    <property type="entry name" value="S-ADENOSYLMETHIONINE DECARBOXYLASE PROENZYME"/>
    <property type="match status" value="1"/>
</dbReference>
<dbReference type="Proteomes" id="UP000507470">
    <property type="component" value="Unassembled WGS sequence"/>
</dbReference>
<evidence type="ECO:0000256" key="18">
    <source>
        <dbReference type="PIRSR" id="PIRSR001355-5"/>
    </source>
</evidence>
<keyword evidence="9 13" id="KW-0456">Lyase</keyword>
<dbReference type="InterPro" id="IPR048283">
    <property type="entry name" value="AdoMetDC-like"/>
</dbReference>
<keyword evidence="20" id="KW-1185">Reference proteome</keyword>
<evidence type="ECO:0000256" key="8">
    <source>
        <dbReference type="ARBA" id="ARBA00023145"/>
    </source>
</evidence>
<comment type="cofactor">
    <cofactor evidence="13">
        <name>pyruvate</name>
        <dbReference type="ChEBI" id="CHEBI:15361"/>
    </cofactor>
    <text evidence="13">Binds 1 pyruvoyl group covalently per subunit.</text>
</comment>
<organism evidence="19 20">
    <name type="scientific">Mytilus coruscus</name>
    <name type="common">Sea mussel</name>
    <dbReference type="NCBI Taxonomy" id="42192"/>
    <lineage>
        <taxon>Eukaryota</taxon>
        <taxon>Metazoa</taxon>
        <taxon>Spiralia</taxon>
        <taxon>Lophotrochozoa</taxon>
        <taxon>Mollusca</taxon>
        <taxon>Bivalvia</taxon>
        <taxon>Autobranchia</taxon>
        <taxon>Pteriomorphia</taxon>
        <taxon>Mytilida</taxon>
        <taxon>Mytiloidea</taxon>
        <taxon>Mytilidae</taxon>
        <taxon>Mytilinae</taxon>
        <taxon>Mytilus</taxon>
    </lineage>
</organism>
<dbReference type="PANTHER" id="PTHR11570">
    <property type="entry name" value="S-ADENOSYLMETHIONINE DECARBOXYLASE"/>
    <property type="match status" value="1"/>
</dbReference>
<reference evidence="19 20" key="1">
    <citation type="submission" date="2020-06" db="EMBL/GenBank/DDBJ databases">
        <authorList>
            <person name="Li R."/>
            <person name="Bekaert M."/>
        </authorList>
    </citation>
    <scope>NUCLEOTIDE SEQUENCE [LARGE SCALE GENOMIC DNA]</scope>
    <source>
        <strain evidence="20">wild</strain>
    </source>
</reference>
<evidence type="ECO:0000256" key="9">
    <source>
        <dbReference type="ARBA" id="ARBA00023239"/>
    </source>
</evidence>
<evidence type="ECO:0000256" key="17">
    <source>
        <dbReference type="PIRSR" id="PIRSR001355-4"/>
    </source>
</evidence>
<keyword evidence="11 13" id="KW-0670">Pyruvate</keyword>